<dbReference type="Proteomes" id="UP000625711">
    <property type="component" value="Unassembled WGS sequence"/>
</dbReference>
<dbReference type="PANTHER" id="PTHR12829">
    <property type="entry name" value="N6-ADENOSINE-METHYLTRANSFERASE"/>
    <property type="match status" value="1"/>
</dbReference>
<reference evidence="2" key="1">
    <citation type="submission" date="2020-08" db="EMBL/GenBank/DDBJ databases">
        <title>Genome sequencing and assembly of the red palm weevil Rhynchophorus ferrugineus.</title>
        <authorList>
            <person name="Dias G.B."/>
            <person name="Bergman C.M."/>
            <person name="Manee M."/>
        </authorList>
    </citation>
    <scope>NUCLEOTIDE SEQUENCE</scope>
    <source>
        <strain evidence="2">AA-2017</strain>
        <tissue evidence="2">Whole larva</tissue>
    </source>
</reference>
<dbReference type="GO" id="GO:0003676">
    <property type="term" value="F:nucleic acid binding"/>
    <property type="evidence" value="ECO:0007669"/>
    <property type="project" value="InterPro"/>
</dbReference>
<organism evidence="2 3">
    <name type="scientific">Rhynchophorus ferrugineus</name>
    <name type="common">Red palm weevil</name>
    <name type="synonym">Curculio ferrugineus</name>
    <dbReference type="NCBI Taxonomy" id="354439"/>
    <lineage>
        <taxon>Eukaryota</taxon>
        <taxon>Metazoa</taxon>
        <taxon>Ecdysozoa</taxon>
        <taxon>Arthropoda</taxon>
        <taxon>Hexapoda</taxon>
        <taxon>Insecta</taxon>
        <taxon>Pterygota</taxon>
        <taxon>Neoptera</taxon>
        <taxon>Endopterygota</taxon>
        <taxon>Coleoptera</taxon>
        <taxon>Polyphaga</taxon>
        <taxon>Cucujiformia</taxon>
        <taxon>Curculionidae</taxon>
        <taxon>Dryophthorinae</taxon>
        <taxon>Rhynchophorus</taxon>
    </lineage>
</organism>
<dbReference type="Gene3D" id="3.40.50.150">
    <property type="entry name" value="Vaccinia Virus protein VP39"/>
    <property type="match status" value="1"/>
</dbReference>
<dbReference type="PROSITE" id="PS00092">
    <property type="entry name" value="N6_MTASE"/>
    <property type="match status" value="1"/>
</dbReference>
<comment type="caution">
    <text evidence="2">The sequence shown here is derived from an EMBL/GenBank/DDBJ whole genome shotgun (WGS) entry which is preliminary data.</text>
</comment>
<gene>
    <name evidence="2" type="ORF">GWI33_021115</name>
</gene>
<dbReference type="GO" id="GO:0008168">
    <property type="term" value="F:methyltransferase activity"/>
    <property type="evidence" value="ECO:0007669"/>
    <property type="project" value="InterPro"/>
</dbReference>
<evidence type="ECO:0008006" key="4">
    <source>
        <dbReference type="Google" id="ProtNLM"/>
    </source>
</evidence>
<dbReference type="InterPro" id="IPR007757">
    <property type="entry name" value="MT-A70-like"/>
</dbReference>
<dbReference type="PANTHER" id="PTHR12829:SF4">
    <property type="entry name" value="N(6)-ADENINE-SPECIFIC METHYLTRANSFERASE METTL4"/>
    <property type="match status" value="1"/>
</dbReference>
<dbReference type="PROSITE" id="PS51143">
    <property type="entry name" value="MT_A70"/>
    <property type="match status" value="1"/>
</dbReference>
<accession>A0A834HN92</accession>
<dbReference type="AlphaFoldDB" id="A0A834HN92"/>
<evidence type="ECO:0000256" key="1">
    <source>
        <dbReference type="PROSITE-ProRule" id="PRU00489"/>
    </source>
</evidence>
<comment type="similarity">
    <text evidence="1">Belongs to the MT-A70-like family.</text>
</comment>
<sequence length="350" mass="40334">MTLKFQNEIGYFISTEEYFNSISKTGEGQFTINPDLFKIFSPYSMRRYFMKKKITGVDTNIGSSSFISDIKDKEVSEIKAKYLKIAKYLKDQGLLKKGEKIPNTVALNCAEKVYSKSNVNIVKNAIGSNIGPATIRTLQDSKFFFPENCIFYSKDISEINVQLLDKKFDLILLDPPWWNKYIRRKRKKSPDAYNMMYNTDLKSIPIEKMLTETGIVVVWCTNSSQHLHDLTQNIFPKWGVKFVAKWYWVKITTLGDPICEFSEPPGKQPFEQIIFGYRNPSKCLPDSGKLLISVPSAIHSSKPPLVEVIQNLLPENPQCLEIFARYLLPNWTSYGNEVLKFQNECLYLSQ</sequence>
<dbReference type="InterPro" id="IPR002052">
    <property type="entry name" value="DNA_methylase_N6_adenine_CS"/>
</dbReference>
<dbReference type="OrthoDB" id="61116at2759"/>
<protein>
    <recommendedName>
        <fullName evidence="4">Methyltransferase-like protein 4</fullName>
    </recommendedName>
</protein>
<evidence type="ECO:0000313" key="2">
    <source>
        <dbReference type="EMBL" id="KAF7265460.1"/>
    </source>
</evidence>
<evidence type="ECO:0000313" key="3">
    <source>
        <dbReference type="Proteomes" id="UP000625711"/>
    </source>
</evidence>
<dbReference type="Pfam" id="PF05063">
    <property type="entry name" value="MT-A70"/>
    <property type="match status" value="1"/>
</dbReference>
<dbReference type="EMBL" id="JAACXV010014612">
    <property type="protein sequence ID" value="KAF7265460.1"/>
    <property type="molecule type" value="Genomic_DNA"/>
</dbReference>
<dbReference type="GO" id="GO:0032259">
    <property type="term" value="P:methylation"/>
    <property type="evidence" value="ECO:0007669"/>
    <property type="project" value="InterPro"/>
</dbReference>
<dbReference type="InterPro" id="IPR029063">
    <property type="entry name" value="SAM-dependent_MTases_sf"/>
</dbReference>
<dbReference type="GO" id="GO:0005634">
    <property type="term" value="C:nucleus"/>
    <property type="evidence" value="ECO:0007669"/>
    <property type="project" value="TreeGrafter"/>
</dbReference>
<name>A0A834HN92_RHYFE</name>
<dbReference type="SUPFAM" id="SSF53335">
    <property type="entry name" value="S-adenosyl-L-methionine-dependent methyltransferases"/>
    <property type="match status" value="1"/>
</dbReference>
<proteinExistence type="inferred from homology"/>
<keyword evidence="3" id="KW-1185">Reference proteome</keyword>